<evidence type="ECO:0000259" key="8">
    <source>
        <dbReference type="PROSITE" id="PS50112"/>
    </source>
</evidence>
<keyword evidence="4" id="KW-0808">Transferase</keyword>
<evidence type="ECO:0000256" key="3">
    <source>
        <dbReference type="ARBA" id="ARBA00022553"/>
    </source>
</evidence>
<dbReference type="InterPro" id="IPR052162">
    <property type="entry name" value="Sensor_kinase/Photoreceptor"/>
</dbReference>
<dbReference type="PANTHER" id="PTHR43304:SF1">
    <property type="entry name" value="PAC DOMAIN-CONTAINING PROTEIN"/>
    <property type="match status" value="1"/>
</dbReference>
<dbReference type="InterPro" id="IPR000014">
    <property type="entry name" value="PAS"/>
</dbReference>
<dbReference type="InterPro" id="IPR035965">
    <property type="entry name" value="PAS-like_dom_sf"/>
</dbReference>
<dbReference type="NCBIfam" id="TIGR00229">
    <property type="entry name" value="sensory_box"/>
    <property type="match status" value="1"/>
</dbReference>
<keyword evidence="7" id="KW-0472">Membrane</keyword>
<evidence type="ECO:0000313" key="9">
    <source>
        <dbReference type="EMBL" id="MBT1700228.1"/>
    </source>
</evidence>
<dbReference type="CDD" id="cd00130">
    <property type="entry name" value="PAS"/>
    <property type="match status" value="1"/>
</dbReference>
<keyword evidence="6" id="KW-0175">Coiled coil</keyword>
<dbReference type="SUPFAM" id="SSF55785">
    <property type="entry name" value="PYP-like sensor domain (PAS domain)"/>
    <property type="match status" value="2"/>
</dbReference>
<protein>
    <recommendedName>
        <fullName evidence="2">histidine kinase</fullName>
        <ecNumber evidence="2">2.7.13.3</ecNumber>
    </recommendedName>
</protein>
<comment type="catalytic activity">
    <reaction evidence="1">
        <text>ATP + protein L-histidine = ADP + protein N-phospho-L-histidine.</text>
        <dbReference type="EC" id="2.7.13.3"/>
    </reaction>
</comment>
<keyword evidence="7" id="KW-0812">Transmembrane</keyword>
<evidence type="ECO:0000256" key="7">
    <source>
        <dbReference type="SAM" id="Phobius"/>
    </source>
</evidence>
<feature type="domain" description="PAS" evidence="8">
    <location>
        <begin position="97"/>
        <end position="154"/>
    </location>
</feature>
<dbReference type="EMBL" id="JAHESF010000037">
    <property type="protein sequence ID" value="MBT1700228.1"/>
    <property type="molecule type" value="Genomic_DNA"/>
</dbReference>
<feature type="transmembrane region" description="Helical" evidence="7">
    <location>
        <begin position="53"/>
        <end position="75"/>
    </location>
</feature>
<evidence type="ECO:0000313" key="10">
    <source>
        <dbReference type="Proteomes" id="UP001319200"/>
    </source>
</evidence>
<gene>
    <name evidence="9" type="ORF">KK083_25295</name>
</gene>
<dbReference type="Gene3D" id="3.30.450.20">
    <property type="entry name" value="PAS domain"/>
    <property type="match status" value="2"/>
</dbReference>
<organism evidence="9 10">
    <name type="scientific">Chryseosolibacter histidini</name>
    <dbReference type="NCBI Taxonomy" id="2782349"/>
    <lineage>
        <taxon>Bacteria</taxon>
        <taxon>Pseudomonadati</taxon>
        <taxon>Bacteroidota</taxon>
        <taxon>Cytophagia</taxon>
        <taxon>Cytophagales</taxon>
        <taxon>Chryseotaleaceae</taxon>
        <taxon>Chryseosolibacter</taxon>
    </lineage>
</organism>
<dbReference type="AlphaFoldDB" id="A0AAP2DRZ6"/>
<evidence type="ECO:0000256" key="1">
    <source>
        <dbReference type="ARBA" id="ARBA00000085"/>
    </source>
</evidence>
<keyword evidence="10" id="KW-1185">Reference proteome</keyword>
<dbReference type="SMART" id="SM00091">
    <property type="entry name" value="PAS"/>
    <property type="match status" value="2"/>
</dbReference>
<dbReference type="EC" id="2.7.13.3" evidence="2"/>
<feature type="domain" description="PAS" evidence="8">
    <location>
        <begin position="268"/>
        <end position="341"/>
    </location>
</feature>
<dbReference type="RefSeq" id="WP_254168679.1">
    <property type="nucleotide sequence ID" value="NZ_JAHESF010000037.1"/>
</dbReference>
<feature type="transmembrane region" description="Helical" evidence="7">
    <location>
        <begin position="21"/>
        <end position="41"/>
    </location>
</feature>
<reference evidence="9 10" key="1">
    <citation type="submission" date="2021-05" db="EMBL/GenBank/DDBJ databases">
        <title>A Polyphasic approach of four new species of the genus Ohtaekwangia: Ohtaekwangia histidinii sp. nov., Ohtaekwangia cretensis sp. nov., Ohtaekwangia indiensis sp. nov., Ohtaekwangia reichenbachii sp. nov. from diverse environment.</title>
        <authorList>
            <person name="Octaviana S."/>
        </authorList>
    </citation>
    <scope>NUCLEOTIDE SEQUENCE [LARGE SCALE GENOMIC DNA]</scope>
    <source>
        <strain evidence="9 10">PWU4</strain>
    </source>
</reference>
<dbReference type="PROSITE" id="PS50112">
    <property type="entry name" value="PAS"/>
    <property type="match status" value="2"/>
</dbReference>
<evidence type="ECO:0000256" key="5">
    <source>
        <dbReference type="ARBA" id="ARBA00022777"/>
    </source>
</evidence>
<keyword evidence="7" id="KW-1133">Transmembrane helix</keyword>
<dbReference type="Pfam" id="PF13426">
    <property type="entry name" value="PAS_9"/>
    <property type="match status" value="1"/>
</dbReference>
<proteinExistence type="predicted"/>
<feature type="coiled-coil region" evidence="6">
    <location>
        <begin position="226"/>
        <end position="278"/>
    </location>
</feature>
<dbReference type="Proteomes" id="UP001319200">
    <property type="component" value="Unassembled WGS sequence"/>
</dbReference>
<dbReference type="PANTHER" id="PTHR43304">
    <property type="entry name" value="PHYTOCHROME-LIKE PROTEIN CPH1"/>
    <property type="match status" value="1"/>
</dbReference>
<evidence type="ECO:0000256" key="2">
    <source>
        <dbReference type="ARBA" id="ARBA00012438"/>
    </source>
</evidence>
<sequence>MTKLLFYTLHKERFVFSLSTTFKFVVAGILWVVLSDLALFIFHTPGTDHFSLFHLGVLKGICFVVAMGIIFFFILQQHRHAQTTIDRQDFFRRNPLPMWIYNLETMRFLEVNEAALIMYGYSRKEFLSMTVDQIRPTEDLSRMQDAIGQLQRGHRLLGQWQHIRKDGTLLHVEVSAYSILYNNQHAGLIMSNDITNQVKAEEELKIAKMEFERKLLDRTAALSLVNKELEVRIREINTTNDDLIDLNTLLLNNNRTLAVQSSTQLREKTEQIRRLMEQVSDCVWSFDLTGKGDDHVSRAALTFFGVGKDQVMDCPNFWLSYIAAEDRSNVTEKLGRLEHDHCAEFCYRIAAGPEQRKVRQTINIIHDDEGNPARMENFVAMVPETA</sequence>
<accession>A0AAP2DRZ6</accession>
<name>A0AAP2DRZ6_9BACT</name>
<keyword evidence="5" id="KW-0418">Kinase</keyword>
<comment type="caution">
    <text evidence="9">The sequence shown here is derived from an EMBL/GenBank/DDBJ whole genome shotgun (WGS) entry which is preliminary data.</text>
</comment>
<evidence type="ECO:0000256" key="4">
    <source>
        <dbReference type="ARBA" id="ARBA00022679"/>
    </source>
</evidence>
<evidence type="ECO:0000256" key="6">
    <source>
        <dbReference type="SAM" id="Coils"/>
    </source>
</evidence>
<keyword evidence="3" id="KW-0597">Phosphoprotein</keyword>
<dbReference type="GO" id="GO:0004673">
    <property type="term" value="F:protein histidine kinase activity"/>
    <property type="evidence" value="ECO:0007669"/>
    <property type="project" value="UniProtKB-EC"/>
</dbReference>